<dbReference type="EMBL" id="CM026429">
    <property type="protein sequence ID" value="KAG0563498.1"/>
    <property type="molecule type" value="Genomic_DNA"/>
</dbReference>
<protein>
    <recommendedName>
        <fullName evidence="4">Secreted protein</fullName>
    </recommendedName>
</protein>
<feature type="chain" id="PRO_5035930200" description="Secreted protein" evidence="1">
    <location>
        <begin position="25"/>
        <end position="61"/>
    </location>
</feature>
<keyword evidence="1" id="KW-0732">Signal</keyword>
<evidence type="ECO:0000313" key="2">
    <source>
        <dbReference type="EMBL" id="KAG0563498.1"/>
    </source>
</evidence>
<keyword evidence="3" id="KW-1185">Reference proteome</keyword>
<organism evidence="2 3">
    <name type="scientific">Ceratodon purpureus</name>
    <name type="common">Fire moss</name>
    <name type="synonym">Dicranum purpureum</name>
    <dbReference type="NCBI Taxonomy" id="3225"/>
    <lineage>
        <taxon>Eukaryota</taxon>
        <taxon>Viridiplantae</taxon>
        <taxon>Streptophyta</taxon>
        <taxon>Embryophyta</taxon>
        <taxon>Bryophyta</taxon>
        <taxon>Bryophytina</taxon>
        <taxon>Bryopsida</taxon>
        <taxon>Dicranidae</taxon>
        <taxon>Pseudoditrichales</taxon>
        <taxon>Ditrichaceae</taxon>
        <taxon>Ceratodon</taxon>
    </lineage>
</organism>
<evidence type="ECO:0000256" key="1">
    <source>
        <dbReference type="SAM" id="SignalP"/>
    </source>
</evidence>
<accession>A0A8T0H0C7</accession>
<comment type="caution">
    <text evidence="2">The sequence shown here is derived from an EMBL/GenBank/DDBJ whole genome shotgun (WGS) entry which is preliminary data.</text>
</comment>
<dbReference type="Proteomes" id="UP000822688">
    <property type="component" value="Chromosome 8"/>
</dbReference>
<gene>
    <name evidence="2" type="ORF">KC19_8G036200</name>
</gene>
<reference evidence="2" key="1">
    <citation type="submission" date="2020-06" db="EMBL/GenBank/DDBJ databases">
        <title>WGS assembly of Ceratodon purpureus strain R40.</title>
        <authorList>
            <person name="Carey S.B."/>
            <person name="Jenkins J."/>
            <person name="Shu S."/>
            <person name="Lovell J.T."/>
            <person name="Sreedasyam A."/>
            <person name="Maumus F."/>
            <person name="Tiley G.P."/>
            <person name="Fernandez-Pozo N."/>
            <person name="Barry K."/>
            <person name="Chen C."/>
            <person name="Wang M."/>
            <person name="Lipzen A."/>
            <person name="Daum C."/>
            <person name="Saski C.A."/>
            <person name="Payton A.C."/>
            <person name="Mcbreen J.C."/>
            <person name="Conrad R.E."/>
            <person name="Kollar L.M."/>
            <person name="Olsson S."/>
            <person name="Huttunen S."/>
            <person name="Landis J.B."/>
            <person name="Wickett N.J."/>
            <person name="Johnson M.G."/>
            <person name="Rensing S.A."/>
            <person name="Grimwood J."/>
            <person name="Schmutz J."/>
            <person name="Mcdaniel S.F."/>
        </authorList>
    </citation>
    <scope>NUCLEOTIDE SEQUENCE</scope>
    <source>
        <strain evidence="2">R40</strain>
    </source>
</reference>
<name>A0A8T0H0C7_CERPU</name>
<sequence length="61" mass="7296">MLVVTVVTILVQIWLSFNSTVVTSNVRTLIMKLCWHEAEILHLLVDNCRYFTNPRYFRLRQ</sequence>
<evidence type="ECO:0000313" key="3">
    <source>
        <dbReference type="Proteomes" id="UP000822688"/>
    </source>
</evidence>
<evidence type="ECO:0008006" key="4">
    <source>
        <dbReference type="Google" id="ProtNLM"/>
    </source>
</evidence>
<dbReference type="AlphaFoldDB" id="A0A8T0H0C7"/>
<proteinExistence type="predicted"/>
<feature type="signal peptide" evidence="1">
    <location>
        <begin position="1"/>
        <end position="24"/>
    </location>
</feature>